<dbReference type="SUPFAM" id="SSF52096">
    <property type="entry name" value="ClpP/crotonase"/>
    <property type="match status" value="1"/>
</dbReference>
<evidence type="ECO:0000256" key="3">
    <source>
        <dbReference type="SAM" id="MobiDB-lite"/>
    </source>
</evidence>
<feature type="region of interest" description="Disordered" evidence="3">
    <location>
        <begin position="1"/>
        <end position="39"/>
    </location>
</feature>
<organism evidence="4 5">
    <name type="scientific">Rhododendron griersonianum</name>
    <dbReference type="NCBI Taxonomy" id="479676"/>
    <lineage>
        <taxon>Eukaryota</taxon>
        <taxon>Viridiplantae</taxon>
        <taxon>Streptophyta</taxon>
        <taxon>Embryophyta</taxon>
        <taxon>Tracheophyta</taxon>
        <taxon>Spermatophyta</taxon>
        <taxon>Magnoliopsida</taxon>
        <taxon>eudicotyledons</taxon>
        <taxon>Gunneridae</taxon>
        <taxon>Pentapetalae</taxon>
        <taxon>asterids</taxon>
        <taxon>Ericales</taxon>
        <taxon>Ericaceae</taxon>
        <taxon>Ericoideae</taxon>
        <taxon>Rhodoreae</taxon>
        <taxon>Rhododendron</taxon>
    </lineage>
</organism>
<dbReference type="PRINTS" id="PR00127">
    <property type="entry name" value="CLPPROTEASEP"/>
</dbReference>
<dbReference type="PANTHER" id="PTHR10381:SF47">
    <property type="entry name" value="ATP-DEPENDENT CLP PROTEASE PROTEOLYTIC SUBUNIT-RELATED PROTEIN 4, CHLOROPLASTIC"/>
    <property type="match status" value="1"/>
</dbReference>
<accession>A0AAV6JFX3</accession>
<dbReference type="EMBL" id="JACTNZ010000007">
    <property type="protein sequence ID" value="KAG5539997.1"/>
    <property type="molecule type" value="Genomic_DNA"/>
</dbReference>
<dbReference type="GO" id="GO:0051117">
    <property type="term" value="F:ATPase binding"/>
    <property type="evidence" value="ECO:0007669"/>
    <property type="project" value="TreeGrafter"/>
</dbReference>
<protein>
    <recommendedName>
        <fullName evidence="2">ATP-dependent Clp protease proteolytic subunit</fullName>
    </recommendedName>
</protein>
<dbReference type="Gene3D" id="3.90.226.10">
    <property type="entry name" value="2-enoyl-CoA Hydratase, Chain A, domain 1"/>
    <property type="match status" value="1"/>
</dbReference>
<dbReference type="GO" id="GO:0006515">
    <property type="term" value="P:protein quality control for misfolded or incompletely synthesized proteins"/>
    <property type="evidence" value="ECO:0007669"/>
    <property type="project" value="TreeGrafter"/>
</dbReference>
<dbReference type="GO" id="GO:0009532">
    <property type="term" value="C:plastid stroma"/>
    <property type="evidence" value="ECO:0007669"/>
    <property type="project" value="UniProtKB-ARBA"/>
</dbReference>
<feature type="compositionally biased region" description="Low complexity" evidence="3">
    <location>
        <begin position="15"/>
        <end position="24"/>
    </location>
</feature>
<evidence type="ECO:0000256" key="1">
    <source>
        <dbReference type="ARBA" id="ARBA00007039"/>
    </source>
</evidence>
<evidence type="ECO:0000313" key="5">
    <source>
        <dbReference type="Proteomes" id="UP000823749"/>
    </source>
</evidence>
<dbReference type="InterPro" id="IPR001907">
    <property type="entry name" value="ClpP"/>
</dbReference>
<evidence type="ECO:0000313" key="4">
    <source>
        <dbReference type="EMBL" id="KAG5539997.1"/>
    </source>
</evidence>
<sequence>MASHFLPTTPPPRMLSPSSSSSPKLPERTPRPSFSLGASLSTSSLSAHAAGSFAAPFSGLETRPASLAPHSPSPSPSRAKRSVVTMGLRRRIPSVPTVVKRSGKPFNKFEHSPPDLDSYYFQYRIVFLTAPLLPTTIEMIMQELLFLAYEDLEQPIHMYINSTGTVEEDYCFGREHEAFAILDHMRCLGPPVFTLCVGHAWGEAALILASGVKGHRTALPSSTIMIREVCFQRSVSDILSNGVLPMDEIGGQASNVEGYRKELQLIKQAMVEVFAERTGKTKEQIETDIRRPKYFSASEAVEYGLIDKVLSNARVEIGKGAVAKGTPSTSGI</sequence>
<dbReference type="GO" id="GO:0009368">
    <property type="term" value="C:endopeptidase Clp complex"/>
    <property type="evidence" value="ECO:0007669"/>
    <property type="project" value="TreeGrafter"/>
</dbReference>
<dbReference type="CDD" id="cd07017">
    <property type="entry name" value="S14_ClpP_2"/>
    <property type="match status" value="1"/>
</dbReference>
<comment type="caution">
    <text evidence="4">The sequence shown here is derived from an EMBL/GenBank/DDBJ whole genome shotgun (WGS) entry which is preliminary data.</text>
</comment>
<reference evidence="4" key="1">
    <citation type="submission" date="2020-08" db="EMBL/GenBank/DDBJ databases">
        <title>Plant Genome Project.</title>
        <authorList>
            <person name="Zhang R.-G."/>
        </authorList>
    </citation>
    <scope>NUCLEOTIDE SEQUENCE</scope>
    <source>
        <strain evidence="4">WSP0</strain>
        <tissue evidence="4">Leaf</tissue>
    </source>
</reference>
<feature type="region of interest" description="Disordered" evidence="3">
    <location>
        <begin position="64"/>
        <end position="83"/>
    </location>
</feature>
<dbReference type="Pfam" id="PF00574">
    <property type="entry name" value="CLP_protease"/>
    <property type="match status" value="2"/>
</dbReference>
<comment type="similarity">
    <text evidence="1 2">Belongs to the peptidase S14 family.</text>
</comment>
<dbReference type="InterPro" id="IPR023562">
    <property type="entry name" value="ClpP/TepA"/>
</dbReference>
<dbReference type="Proteomes" id="UP000823749">
    <property type="component" value="Chromosome 7"/>
</dbReference>
<dbReference type="PANTHER" id="PTHR10381">
    <property type="entry name" value="ATP-DEPENDENT CLP PROTEASE PROTEOLYTIC SUBUNIT"/>
    <property type="match status" value="1"/>
</dbReference>
<dbReference type="GO" id="GO:0004252">
    <property type="term" value="F:serine-type endopeptidase activity"/>
    <property type="evidence" value="ECO:0007669"/>
    <property type="project" value="InterPro"/>
</dbReference>
<proteinExistence type="inferred from homology"/>
<dbReference type="AlphaFoldDB" id="A0AAV6JFX3"/>
<name>A0AAV6JFX3_9ERIC</name>
<evidence type="ECO:0000256" key="2">
    <source>
        <dbReference type="RuleBase" id="RU003567"/>
    </source>
</evidence>
<gene>
    <name evidence="4" type="ORF">RHGRI_020287</name>
</gene>
<dbReference type="InterPro" id="IPR029045">
    <property type="entry name" value="ClpP/crotonase-like_dom_sf"/>
</dbReference>
<dbReference type="GO" id="GO:0004176">
    <property type="term" value="F:ATP-dependent peptidase activity"/>
    <property type="evidence" value="ECO:0007669"/>
    <property type="project" value="InterPro"/>
</dbReference>
<keyword evidence="5" id="KW-1185">Reference proteome</keyword>